<feature type="compositionally biased region" description="Low complexity" evidence="10">
    <location>
        <begin position="286"/>
        <end position="318"/>
    </location>
</feature>
<dbReference type="GO" id="GO:0071972">
    <property type="term" value="F:peptidoglycan L,D-transpeptidase activity"/>
    <property type="evidence" value="ECO:0007669"/>
    <property type="project" value="TreeGrafter"/>
</dbReference>
<feature type="domain" description="L,D-TPase catalytic" evidence="12">
    <location>
        <begin position="37"/>
        <end position="173"/>
    </location>
</feature>
<dbReference type="GO" id="GO:0018104">
    <property type="term" value="P:peptidoglycan-protein cross-linking"/>
    <property type="evidence" value="ECO:0007669"/>
    <property type="project" value="TreeGrafter"/>
</dbReference>
<keyword evidence="8 9" id="KW-0961">Cell wall biogenesis/degradation</keyword>
<evidence type="ECO:0000256" key="2">
    <source>
        <dbReference type="ARBA" id="ARBA00005992"/>
    </source>
</evidence>
<gene>
    <name evidence="13" type="ORF">D1345_14260</name>
</gene>
<evidence type="ECO:0000256" key="11">
    <source>
        <dbReference type="SAM" id="SignalP"/>
    </source>
</evidence>
<evidence type="ECO:0000256" key="5">
    <source>
        <dbReference type="ARBA" id="ARBA00022801"/>
    </source>
</evidence>
<evidence type="ECO:0000313" key="13">
    <source>
        <dbReference type="EMBL" id="AXT47283.1"/>
    </source>
</evidence>
<evidence type="ECO:0000256" key="9">
    <source>
        <dbReference type="PROSITE-ProRule" id="PRU01373"/>
    </source>
</evidence>
<feature type="active site" description="Nucleophile" evidence="9">
    <location>
        <position position="149"/>
    </location>
</feature>
<evidence type="ECO:0000256" key="8">
    <source>
        <dbReference type="ARBA" id="ARBA00023316"/>
    </source>
</evidence>
<dbReference type="CDD" id="cd16913">
    <property type="entry name" value="YkuD_like"/>
    <property type="match status" value="1"/>
</dbReference>
<comment type="pathway">
    <text evidence="1 9">Cell wall biogenesis; peptidoglycan biosynthesis.</text>
</comment>
<dbReference type="GO" id="GO:0005576">
    <property type="term" value="C:extracellular region"/>
    <property type="evidence" value="ECO:0007669"/>
    <property type="project" value="TreeGrafter"/>
</dbReference>
<dbReference type="PROSITE" id="PS52029">
    <property type="entry name" value="LD_TPASE"/>
    <property type="match status" value="1"/>
</dbReference>
<comment type="similarity">
    <text evidence="2">Belongs to the YkuD family.</text>
</comment>
<feature type="signal peptide" evidence="11">
    <location>
        <begin position="1"/>
        <end position="22"/>
    </location>
</feature>
<evidence type="ECO:0000256" key="4">
    <source>
        <dbReference type="ARBA" id="ARBA00022679"/>
    </source>
</evidence>
<keyword evidence="7 9" id="KW-0573">Peptidoglycan synthesis</keyword>
<keyword evidence="14" id="KW-1185">Reference proteome</keyword>
<evidence type="ECO:0000256" key="7">
    <source>
        <dbReference type="ARBA" id="ARBA00022984"/>
    </source>
</evidence>
<evidence type="ECO:0000313" key="14">
    <source>
        <dbReference type="Proteomes" id="UP000259465"/>
    </source>
</evidence>
<dbReference type="PANTHER" id="PTHR30582:SF24">
    <property type="entry name" value="L,D-TRANSPEPTIDASE ERFK_SRFK-RELATED"/>
    <property type="match status" value="1"/>
</dbReference>
<evidence type="ECO:0000256" key="6">
    <source>
        <dbReference type="ARBA" id="ARBA00022960"/>
    </source>
</evidence>
<dbReference type="GO" id="GO:0016757">
    <property type="term" value="F:glycosyltransferase activity"/>
    <property type="evidence" value="ECO:0007669"/>
    <property type="project" value="UniProtKB-KW"/>
</dbReference>
<accession>A0AAD0RSY9</accession>
<dbReference type="Proteomes" id="UP000259465">
    <property type="component" value="Chromosome"/>
</dbReference>
<dbReference type="InterPro" id="IPR005490">
    <property type="entry name" value="LD_TPept_cat_dom"/>
</dbReference>
<evidence type="ECO:0000259" key="12">
    <source>
        <dbReference type="PROSITE" id="PS52029"/>
    </source>
</evidence>
<dbReference type="InterPro" id="IPR038063">
    <property type="entry name" value="Transpep_catalytic_dom"/>
</dbReference>
<evidence type="ECO:0000256" key="10">
    <source>
        <dbReference type="SAM" id="MobiDB-lite"/>
    </source>
</evidence>
<feature type="active site" description="Proton donor/acceptor" evidence="9">
    <location>
        <position position="133"/>
    </location>
</feature>
<dbReference type="GO" id="GO:0071555">
    <property type="term" value="P:cell wall organization"/>
    <property type="evidence" value="ECO:0007669"/>
    <property type="project" value="UniProtKB-UniRule"/>
</dbReference>
<keyword evidence="6 9" id="KW-0133">Cell shape</keyword>
<dbReference type="AlphaFoldDB" id="A0AAD0RSY9"/>
<dbReference type="GO" id="GO:0008360">
    <property type="term" value="P:regulation of cell shape"/>
    <property type="evidence" value="ECO:0007669"/>
    <property type="project" value="UniProtKB-UniRule"/>
</dbReference>
<feature type="chain" id="PRO_5042203507" evidence="11">
    <location>
        <begin position="23"/>
        <end position="324"/>
    </location>
</feature>
<protein>
    <submittedName>
        <fullName evidence="13">L,D-transpeptidase</fullName>
    </submittedName>
</protein>
<keyword evidence="11" id="KW-0732">Signal</keyword>
<dbReference type="KEGG" id="crz:D1345_14260"/>
<dbReference type="Pfam" id="PF03734">
    <property type="entry name" value="YkuD"/>
    <property type="match status" value="1"/>
</dbReference>
<dbReference type="Gene3D" id="2.40.440.10">
    <property type="entry name" value="L,D-transpeptidase catalytic domain-like"/>
    <property type="match status" value="1"/>
</dbReference>
<dbReference type="EMBL" id="CP031968">
    <property type="protein sequence ID" value="AXT47283.1"/>
    <property type="molecule type" value="Genomic_DNA"/>
</dbReference>
<feature type="compositionally biased region" description="Basic and acidic residues" evidence="10">
    <location>
        <begin position="264"/>
        <end position="276"/>
    </location>
</feature>
<dbReference type="SUPFAM" id="SSF141523">
    <property type="entry name" value="L,D-transpeptidase catalytic domain-like"/>
    <property type="match status" value="1"/>
</dbReference>
<reference evidence="13 14" key="1">
    <citation type="submission" date="2018-08" db="EMBL/GenBank/DDBJ databases">
        <title>Complete genome sequence of JP2-74.</title>
        <authorList>
            <person name="Wu L."/>
        </authorList>
    </citation>
    <scope>NUCLEOTIDE SEQUENCE [LARGE SCALE GENOMIC DNA]</scope>
    <source>
        <strain evidence="13 14">JP2-74</strain>
    </source>
</reference>
<name>A0AAD0RSY9_9NEIS</name>
<evidence type="ECO:0000256" key="3">
    <source>
        <dbReference type="ARBA" id="ARBA00022676"/>
    </source>
</evidence>
<keyword evidence="3" id="KW-0328">Glycosyltransferase</keyword>
<proteinExistence type="inferred from homology"/>
<sequence length="324" mass="34410">MLKRCFGLLGMLGLSATTGVGAAVIPEPDVQVNPAGLHLVLNLPQARLFQYQDGRLSKIYPVAVGKMLTQTPTGSFDITGIYKAPAWHVPRSIQEEMRRSGKEVQTVVPPGPKNPLGPVFIRFGEAKLGLGFHGTNAPGSVPGFRSHGCVRMKNDDALSLSKTVTRGDAVTVAYQTVLLNQDAAGELWLTAYRNHYKQDDPSFPMLAETLLAWQKQKSSVVYGARVDQALKARKGVPVCLTCKDVAKAKVDGDLSAVRWLSPGKADDTQFAREPAGREPGGPLPTQAAPPASAPQHAPAVAPSSAPSSSRAAVRAQPRGNGRPA</sequence>
<dbReference type="InterPro" id="IPR050979">
    <property type="entry name" value="LD-transpeptidase"/>
</dbReference>
<evidence type="ECO:0000256" key="1">
    <source>
        <dbReference type="ARBA" id="ARBA00004752"/>
    </source>
</evidence>
<dbReference type="PANTHER" id="PTHR30582">
    <property type="entry name" value="L,D-TRANSPEPTIDASE"/>
    <property type="match status" value="1"/>
</dbReference>
<organism evidence="13 14">
    <name type="scientific">Chromobacterium rhizoryzae</name>
    <dbReference type="NCBI Taxonomy" id="1778675"/>
    <lineage>
        <taxon>Bacteria</taxon>
        <taxon>Pseudomonadati</taxon>
        <taxon>Pseudomonadota</taxon>
        <taxon>Betaproteobacteria</taxon>
        <taxon>Neisseriales</taxon>
        <taxon>Chromobacteriaceae</taxon>
        <taxon>Chromobacterium</taxon>
    </lineage>
</organism>
<keyword evidence="5" id="KW-0378">Hydrolase</keyword>
<feature type="region of interest" description="Disordered" evidence="10">
    <location>
        <begin position="264"/>
        <end position="324"/>
    </location>
</feature>
<keyword evidence="4" id="KW-0808">Transferase</keyword>